<sequence>MGGIRLPIGGTGGIASCTWLYHVSAMRHQLEGTGSMLDQVAVSPAGAPVTCALTPASDQTDDTAPLATDHTAAAISVQVRDIVGRYHGERAYETYAGGSAAGAMWPLPWAVRGLRGRDTSRRPKGILEEEEDASSGTATVIGDRCIFRPNFASLRCRLVQITAKKMDATQVTSKMHTLTATSTMSCSRVTCTVYMTAAALGWSCTPWIFMNGSHLGVSLAPIPESGCV</sequence>
<reference evidence="1" key="1">
    <citation type="submission" date="2021-01" db="EMBL/GenBank/DDBJ databases">
        <authorList>
            <person name="Corre E."/>
            <person name="Pelletier E."/>
            <person name="Niang G."/>
            <person name="Scheremetjew M."/>
            <person name="Finn R."/>
            <person name="Kale V."/>
            <person name="Holt S."/>
            <person name="Cochrane G."/>
            <person name="Meng A."/>
            <person name="Brown T."/>
            <person name="Cohen L."/>
        </authorList>
    </citation>
    <scope>NUCLEOTIDE SEQUENCE</scope>
    <source>
        <strain evidence="1">UTEX LB 985</strain>
    </source>
</reference>
<evidence type="ECO:0000313" key="1">
    <source>
        <dbReference type="EMBL" id="CAD9517284.1"/>
    </source>
</evidence>
<dbReference type="EMBL" id="HBGU01061523">
    <property type="protein sequence ID" value="CAD9517284.1"/>
    <property type="molecule type" value="Transcribed_RNA"/>
</dbReference>
<organism evidence="1">
    <name type="scientific">Haptolina brevifila</name>
    <dbReference type="NCBI Taxonomy" id="156173"/>
    <lineage>
        <taxon>Eukaryota</taxon>
        <taxon>Haptista</taxon>
        <taxon>Haptophyta</taxon>
        <taxon>Prymnesiophyceae</taxon>
        <taxon>Prymnesiales</taxon>
        <taxon>Prymnesiaceae</taxon>
        <taxon>Haptolina</taxon>
    </lineage>
</organism>
<protein>
    <submittedName>
        <fullName evidence="1">Uncharacterized protein</fullName>
    </submittedName>
</protein>
<proteinExistence type="predicted"/>
<dbReference type="AlphaFoldDB" id="A0A7S2N2Q7"/>
<gene>
    <name evidence="1" type="ORF">CBRE1094_LOCUS33459</name>
</gene>
<accession>A0A7S2N2Q7</accession>
<dbReference type="PROSITE" id="PS51257">
    <property type="entry name" value="PROKAR_LIPOPROTEIN"/>
    <property type="match status" value="1"/>
</dbReference>
<name>A0A7S2N2Q7_9EUKA</name>